<keyword evidence="5" id="KW-0862">Zinc</keyword>
<keyword evidence="4 10" id="KW-0812">Transmembrane</keyword>
<evidence type="ECO:0000259" key="11">
    <source>
        <dbReference type="Pfam" id="PF01545"/>
    </source>
</evidence>
<evidence type="ECO:0000256" key="3">
    <source>
        <dbReference type="ARBA" id="ARBA00022448"/>
    </source>
</evidence>
<dbReference type="Proteomes" id="UP001153069">
    <property type="component" value="Unassembled WGS sequence"/>
</dbReference>
<dbReference type="NCBIfam" id="TIGR01297">
    <property type="entry name" value="CDF"/>
    <property type="match status" value="1"/>
</dbReference>
<evidence type="ECO:0000256" key="7">
    <source>
        <dbReference type="ARBA" id="ARBA00023065"/>
    </source>
</evidence>
<reference evidence="13" key="1">
    <citation type="submission" date="2020-06" db="EMBL/GenBank/DDBJ databases">
        <authorList>
            <consortium name="Plant Systems Biology data submission"/>
        </authorList>
    </citation>
    <scope>NUCLEOTIDE SEQUENCE</scope>
    <source>
        <strain evidence="13">D6</strain>
    </source>
</reference>
<evidence type="ECO:0000256" key="8">
    <source>
        <dbReference type="ARBA" id="ARBA00023136"/>
    </source>
</evidence>
<dbReference type="Gene3D" id="1.20.1510.10">
    <property type="entry name" value="Cation efflux protein transmembrane domain"/>
    <property type="match status" value="2"/>
</dbReference>
<dbReference type="InterPro" id="IPR027469">
    <property type="entry name" value="Cation_efflux_TMD_sf"/>
</dbReference>
<evidence type="ECO:0000313" key="13">
    <source>
        <dbReference type="EMBL" id="CAB9496224.1"/>
    </source>
</evidence>
<sequence length="476" mass="51987">MTGTLAVTQDTLDDENVNEKSSLLGEKSEQMQADHDHDHSHSTVEKDHFWHDGVGAKKGDYVLRRLKMAICLCLTFMTVEVIGGYLAGSLAVLSDAAHLLADLASFAVAIVAAYLAARPSTQYHTYGLKRTESLAALFSMTTLAIISIALCMEAVRRIYLYYQFSFKTTSSSSSTQTDSDSDSVDGKLMSAIATIGVLVNVALAAVLGEENHVHMPGASHDHQHDHSHAAATTMHTSTSTGTGTSNHPELRRSSASQVSQVPVQIHANEVPAPHEHTHTHEHEHEGKTTQNVNLQAARLHVLADLAQSIAVLIAGLIIWWKPSWKIVDPIATILFCILVFYSTLGVIRSAVSVLLEQVPPHISWNKIHQDIQNVPHVEDVHDLHIWSISHGVNALSVHLRLAPQTHAQQKQQTTAHAVLAVMHKVEQIARDNGIIHTTVQVQPTIPEERNETQEPDDQDVACVTCVVGDETQSCVV</sequence>
<evidence type="ECO:0000256" key="4">
    <source>
        <dbReference type="ARBA" id="ARBA00022692"/>
    </source>
</evidence>
<evidence type="ECO:0000256" key="10">
    <source>
        <dbReference type="SAM" id="Phobius"/>
    </source>
</evidence>
<evidence type="ECO:0000256" key="9">
    <source>
        <dbReference type="SAM" id="MobiDB-lite"/>
    </source>
</evidence>
<feature type="transmembrane region" description="Helical" evidence="10">
    <location>
        <begin position="188"/>
        <end position="207"/>
    </location>
</feature>
<dbReference type="InterPro" id="IPR050681">
    <property type="entry name" value="CDF/SLC30A"/>
</dbReference>
<dbReference type="InterPro" id="IPR002524">
    <property type="entry name" value="Cation_efflux"/>
</dbReference>
<feature type="domain" description="Cation efflux protein cytoplasmic" evidence="12">
    <location>
        <begin position="359"/>
        <end position="427"/>
    </location>
</feature>
<evidence type="ECO:0000256" key="6">
    <source>
        <dbReference type="ARBA" id="ARBA00022989"/>
    </source>
</evidence>
<name>A0A9N8D530_9STRA</name>
<feature type="compositionally biased region" description="Basic and acidic residues" evidence="9">
    <location>
        <begin position="214"/>
        <end position="228"/>
    </location>
</feature>
<keyword evidence="3" id="KW-0813">Transport</keyword>
<feature type="compositionally biased region" description="Low complexity" evidence="9">
    <location>
        <begin position="229"/>
        <end position="245"/>
    </location>
</feature>
<dbReference type="EMBL" id="CAICTM010000003">
    <property type="protein sequence ID" value="CAB9496224.1"/>
    <property type="molecule type" value="Genomic_DNA"/>
</dbReference>
<dbReference type="PANTHER" id="PTHR11562">
    <property type="entry name" value="CATION EFFLUX PROTEIN/ ZINC TRANSPORTER"/>
    <property type="match status" value="1"/>
</dbReference>
<dbReference type="SUPFAM" id="SSF160240">
    <property type="entry name" value="Cation efflux protein cytoplasmic domain-like"/>
    <property type="match status" value="1"/>
</dbReference>
<evidence type="ECO:0000256" key="1">
    <source>
        <dbReference type="ARBA" id="ARBA00004141"/>
    </source>
</evidence>
<feature type="transmembrane region" description="Helical" evidence="10">
    <location>
        <begin position="137"/>
        <end position="159"/>
    </location>
</feature>
<gene>
    <name evidence="13" type="ORF">SEMRO_3_G001990.1</name>
</gene>
<evidence type="ECO:0000313" key="14">
    <source>
        <dbReference type="Proteomes" id="UP001153069"/>
    </source>
</evidence>
<dbReference type="Pfam" id="PF01545">
    <property type="entry name" value="Cation_efflux"/>
    <property type="match status" value="1"/>
</dbReference>
<dbReference type="PANTHER" id="PTHR11562:SF17">
    <property type="entry name" value="RE54080P-RELATED"/>
    <property type="match status" value="1"/>
</dbReference>
<organism evidence="13 14">
    <name type="scientific">Seminavis robusta</name>
    <dbReference type="NCBI Taxonomy" id="568900"/>
    <lineage>
        <taxon>Eukaryota</taxon>
        <taxon>Sar</taxon>
        <taxon>Stramenopiles</taxon>
        <taxon>Ochrophyta</taxon>
        <taxon>Bacillariophyta</taxon>
        <taxon>Bacillariophyceae</taxon>
        <taxon>Bacillariophycidae</taxon>
        <taxon>Naviculales</taxon>
        <taxon>Naviculaceae</taxon>
        <taxon>Seminavis</taxon>
    </lineage>
</organism>
<evidence type="ECO:0000256" key="5">
    <source>
        <dbReference type="ARBA" id="ARBA00022906"/>
    </source>
</evidence>
<feature type="transmembrane region" description="Helical" evidence="10">
    <location>
        <begin position="66"/>
        <end position="87"/>
    </location>
</feature>
<dbReference type="AlphaFoldDB" id="A0A9N8D530"/>
<proteinExistence type="inferred from homology"/>
<comment type="subcellular location">
    <subcellularLocation>
        <location evidence="1">Membrane</location>
        <topology evidence="1">Multi-pass membrane protein</topology>
    </subcellularLocation>
</comment>
<keyword evidence="14" id="KW-1185">Reference proteome</keyword>
<feature type="region of interest" description="Disordered" evidence="9">
    <location>
        <begin position="214"/>
        <end position="258"/>
    </location>
</feature>
<comment type="similarity">
    <text evidence="2">Belongs to the cation diffusion facilitator (CDF) transporter (TC 2.A.4) family. SLC30A subfamily.</text>
</comment>
<dbReference type="GO" id="GO:0005886">
    <property type="term" value="C:plasma membrane"/>
    <property type="evidence" value="ECO:0007669"/>
    <property type="project" value="TreeGrafter"/>
</dbReference>
<keyword evidence="5" id="KW-0864">Zinc transport</keyword>
<evidence type="ECO:0000259" key="12">
    <source>
        <dbReference type="Pfam" id="PF16916"/>
    </source>
</evidence>
<dbReference type="Pfam" id="PF16916">
    <property type="entry name" value="ZT_dimer"/>
    <property type="match status" value="1"/>
</dbReference>
<accession>A0A9N8D530</accession>
<dbReference type="InterPro" id="IPR036837">
    <property type="entry name" value="Cation_efflux_CTD_sf"/>
</dbReference>
<protein>
    <submittedName>
        <fullName evidence="13">Zinc transporter 8</fullName>
    </submittedName>
</protein>
<comment type="caution">
    <text evidence="13">The sequence shown here is derived from an EMBL/GenBank/DDBJ whole genome shotgun (WGS) entry which is preliminary data.</text>
</comment>
<feature type="transmembrane region" description="Helical" evidence="10">
    <location>
        <begin position="99"/>
        <end position="117"/>
    </location>
</feature>
<keyword evidence="6 10" id="KW-1133">Transmembrane helix</keyword>
<dbReference type="GO" id="GO:0005385">
    <property type="term" value="F:zinc ion transmembrane transporter activity"/>
    <property type="evidence" value="ECO:0007669"/>
    <property type="project" value="TreeGrafter"/>
</dbReference>
<feature type="transmembrane region" description="Helical" evidence="10">
    <location>
        <begin position="326"/>
        <end position="347"/>
    </location>
</feature>
<dbReference type="SUPFAM" id="SSF161111">
    <property type="entry name" value="Cation efflux protein transmembrane domain-like"/>
    <property type="match status" value="1"/>
</dbReference>
<evidence type="ECO:0000256" key="2">
    <source>
        <dbReference type="ARBA" id="ARBA00008873"/>
    </source>
</evidence>
<dbReference type="OrthoDB" id="9944568at2759"/>
<keyword evidence="8 10" id="KW-0472">Membrane</keyword>
<dbReference type="InterPro" id="IPR027470">
    <property type="entry name" value="Cation_efflux_CTD"/>
</dbReference>
<feature type="transmembrane region" description="Helical" evidence="10">
    <location>
        <begin position="301"/>
        <end position="320"/>
    </location>
</feature>
<feature type="domain" description="Cation efflux protein transmembrane" evidence="11">
    <location>
        <begin position="67"/>
        <end position="355"/>
    </location>
</feature>
<dbReference type="InterPro" id="IPR058533">
    <property type="entry name" value="Cation_efflux_TM"/>
</dbReference>
<keyword evidence="7" id="KW-0406">Ion transport</keyword>